<protein>
    <submittedName>
        <fullName evidence="1">Uncharacterized protein</fullName>
    </submittedName>
</protein>
<dbReference type="EMBL" id="AJIL01000021">
    <property type="protein sequence ID" value="KNF02823.1"/>
    <property type="molecule type" value="Genomic_DNA"/>
</dbReference>
<dbReference type="AlphaFoldDB" id="A0A0L0VU59"/>
<proteinExistence type="predicted"/>
<sequence length="223" mass="24575">MTTAQLANNTFSYINSKRLRPKFDTLEFAGNFIASHTSNEKVVTSGNGIQLLTRSFINPPAAELAAEDHHNVRLHYNTADVRHLTRGQSYLLSGLVVGKRFHDMPFLECEMEGNATVSHLLPVDKGPIISGLGTITQISETLNIMGLREGLEFYVKHNVGAYTVFGEDFIIVKYILAHNPRSQSFARNLRVGQRGAFGAIMGEWCRSDGAIVAELRGAIVGNK</sequence>
<dbReference type="Proteomes" id="UP000054564">
    <property type="component" value="Unassembled WGS sequence"/>
</dbReference>
<keyword evidence="2" id="KW-1185">Reference proteome</keyword>
<evidence type="ECO:0000313" key="1">
    <source>
        <dbReference type="EMBL" id="KNF02823.1"/>
    </source>
</evidence>
<organism evidence="1 2">
    <name type="scientific">Puccinia striiformis f. sp. tritici PST-78</name>
    <dbReference type="NCBI Taxonomy" id="1165861"/>
    <lineage>
        <taxon>Eukaryota</taxon>
        <taxon>Fungi</taxon>
        <taxon>Dikarya</taxon>
        <taxon>Basidiomycota</taxon>
        <taxon>Pucciniomycotina</taxon>
        <taxon>Pucciniomycetes</taxon>
        <taxon>Pucciniales</taxon>
        <taxon>Pucciniaceae</taxon>
        <taxon>Puccinia</taxon>
    </lineage>
</organism>
<accession>A0A0L0VU59</accession>
<reference evidence="2" key="1">
    <citation type="submission" date="2014-03" db="EMBL/GenBank/DDBJ databases">
        <title>The Genome Sequence of Puccinia striiformis f. sp. tritici PST-78.</title>
        <authorList>
            <consortium name="The Broad Institute Genome Sequencing Platform"/>
            <person name="Cuomo C."/>
            <person name="Hulbert S."/>
            <person name="Chen X."/>
            <person name="Walker B."/>
            <person name="Young S.K."/>
            <person name="Zeng Q."/>
            <person name="Gargeya S."/>
            <person name="Fitzgerald M."/>
            <person name="Haas B."/>
            <person name="Abouelleil A."/>
            <person name="Alvarado L."/>
            <person name="Arachchi H.M."/>
            <person name="Berlin A.M."/>
            <person name="Chapman S.B."/>
            <person name="Goldberg J."/>
            <person name="Griggs A."/>
            <person name="Gujja S."/>
            <person name="Hansen M."/>
            <person name="Howarth C."/>
            <person name="Imamovic A."/>
            <person name="Larimer J."/>
            <person name="McCowan C."/>
            <person name="Montmayeur A."/>
            <person name="Murphy C."/>
            <person name="Neiman D."/>
            <person name="Pearson M."/>
            <person name="Priest M."/>
            <person name="Roberts A."/>
            <person name="Saif S."/>
            <person name="Shea T."/>
            <person name="Sisk P."/>
            <person name="Sykes S."/>
            <person name="Wortman J."/>
            <person name="Nusbaum C."/>
            <person name="Birren B."/>
        </authorList>
    </citation>
    <scope>NUCLEOTIDE SEQUENCE [LARGE SCALE GENOMIC DNA]</scope>
    <source>
        <strain evidence="2">race PST-78</strain>
    </source>
</reference>
<name>A0A0L0VU59_9BASI</name>
<gene>
    <name evidence="1" type="ORF">PSTG_04108</name>
</gene>
<comment type="caution">
    <text evidence="1">The sequence shown here is derived from an EMBL/GenBank/DDBJ whole genome shotgun (WGS) entry which is preliminary data.</text>
</comment>
<evidence type="ECO:0000313" key="2">
    <source>
        <dbReference type="Proteomes" id="UP000054564"/>
    </source>
</evidence>